<dbReference type="GO" id="GO:0016853">
    <property type="term" value="F:isomerase activity"/>
    <property type="evidence" value="ECO:0007669"/>
    <property type="project" value="UniProtKB-KW"/>
</dbReference>
<accession>X7ED45</accession>
<name>X7ED45_9RHOB</name>
<dbReference type="Proteomes" id="UP000022447">
    <property type="component" value="Unassembled WGS sequence"/>
</dbReference>
<evidence type="ECO:0000313" key="9">
    <source>
        <dbReference type="Proteomes" id="UP000022447"/>
    </source>
</evidence>
<protein>
    <submittedName>
        <fullName evidence="8">Phosphoribosylanthranilate isomerase</fullName>
    </submittedName>
</protein>
<proteinExistence type="predicted"/>
<keyword evidence="4 6" id="KW-0472">Membrane</keyword>
<feature type="compositionally biased region" description="Basic and acidic residues" evidence="5">
    <location>
        <begin position="96"/>
        <end position="108"/>
    </location>
</feature>
<dbReference type="EMBL" id="JALZ01000015">
    <property type="protein sequence ID" value="ETX13989.1"/>
    <property type="molecule type" value="Genomic_DNA"/>
</dbReference>
<organism evidence="8 9">
    <name type="scientific">Roseivivax halodurans JCM 10272</name>
    <dbReference type="NCBI Taxonomy" id="1449350"/>
    <lineage>
        <taxon>Bacteria</taxon>
        <taxon>Pseudomonadati</taxon>
        <taxon>Pseudomonadota</taxon>
        <taxon>Alphaproteobacteria</taxon>
        <taxon>Rhodobacterales</taxon>
        <taxon>Roseobacteraceae</taxon>
        <taxon>Roseivivax</taxon>
    </lineage>
</organism>
<dbReference type="GO" id="GO:0005886">
    <property type="term" value="C:plasma membrane"/>
    <property type="evidence" value="ECO:0007669"/>
    <property type="project" value="InterPro"/>
</dbReference>
<keyword evidence="1" id="KW-1003">Cell membrane</keyword>
<gene>
    <name evidence="8" type="ORF">OCH239_05905</name>
</gene>
<evidence type="ECO:0000256" key="3">
    <source>
        <dbReference type="ARBA" id="ARBA00022989"/>
    </source>
</evidence>
<reference evidence="8 9" key="1">
    <citation type="submission" date="2014-01" db="EMBL/GenBank/DDBJ databases">
        <title>Roseivivax halodurans JCM 10272 Genome Sequencing.</title>
        <authorList>
            <person name="Lai Q."/>
            <person name="Li G."/>
            <person name="Shao Z."/>
        </authorList>
    </citation>
    <scope>NUCLEOTIDE SEQUENCE [LARGE SCALE GENOMIC DNA]</scope>
    <source>
        <strain evidence="8 9">JCM 10272</strain>
    </source>
</reference>
<dbReference type="AlphaFoldDB" id="X7ED45"/>
<comment type="caution">
    <text evidence="8">The sequence shown here is derived from an EMBL/GenBank/DDBJ whole genome shotgun (WGS) entry which is preliminary data.</text>
</comment>
<keyword evidence="2 6" id="KW-0812">Transmembrane</keyword>
<dbReference type="OrthoDB" id="7689797at2"/>
<keyword evidence="8" id="KW-0413">Isomerase</keyword>
<evidence type="ECO:0000256" key="5">
    <source>
        <dbReference type="SAM" id="MobiDB-lite"/>
    </source>
</evidence>
<dbReference type="PATRIC" id="fig|1449350.3.peg.2860"/>
<evidence type="ECO:0000256" key="2">
    <source>
        <dbReference type="ARBA" id="ARBA00022692"/>
    </source>
</evidence>
<dbReference type="RefSeq" id="WP_037263818.1">
    <property type="nucleotide sequence ID" value="NZ_JALZ01000015.1"/>
</dbReference>
<sequence>MRYIRYAFLAILAAILVCVALANRSMVTLQLLPPDVATLFGVQYGVSLPLFLVIFIGIVAGLLIGFVWEWLREHKHRSAAARREAEARRLERELKRTRAERDQGKDEVLAILDQPRGQKA</sequence>
<evidence type="ECO:0000256" key="4">
    <source>
        <dbReference type="ARBA" id="ARBA00023136"/>
    </source>
</evidence>
<feature type="region of interest" description="Disordered" evidence="5">
    <location>
        <begin position="96"/>
        <end position="120"/>
    </location>
</feature>
<evidence type="ECO:0000256" key="1">
    <source>
        <dbReference type="ARBA" id="ARBA00022475"/>
    </source>
</evidence>
<evidence type="ECO:0000313" key="8">
    <source>
        <dbReference type="EMBL" id="ETX13989.1"/>
    </source>
</evidence>
<dbReference type="Pfam" id="PF06305">
    <property type="entry name" value="LapA_dom"/>
    <property type="match status" value="1"/>
</dbReference>
<evidence type="ECO:0000256" key="6">
    <source>
        <dbReference type="SAM" id="Phobius"/>
    </source>
</evidence>
<dbReference type="InterPro" id="IPR010445">
    <property type="entry name" value="LapA_dom"/>
</dbReference>
<dbReference type="STRING" id="1449350.OCH239_05905"/>
<evidence type="ECO:0000259" key="7">
    <source>
        <dbReference type="Pfam" id="PF06305"/>
    </source>
</evidence>
<keyword evidence="9" id="KW-1185">Reference proteome</keyword>
<dbReference type="eggNOG" id="COG5416">
    <property type="taxonomic scope" value="Bacteria"/>
</dbReference>
<keyword evidence="3 6" id="KW-1133">Transmembrane helix</keyword>
<feature type="transmembrane region" description="Helical" evidence="6">
    <location>
        <begin position="46"/>
        <end position="68"/>
    </location>
</feature>
<feature type="domain" description="Lipopolysaccharide assembly protein A" evidence="7">
    <location>
        <begin position="23"/>
        <end position="94"/>
    </location>
</feature>